<sequence length="239" mass="23154">MSMLTPQGLKGKQYRITGNSYPRLGRPPRRSRKVLAAIGGVLALALVALGGVQLFDIFTGKGKNATAQACATPAASGKPLAAPVPSGSAGAPAASGAPAAASGAAAPGAPAASSTAVPQPQAVTVNVYNATDKSGLAARTAEELKKRGFTVGKVGNAPSALGKVPGTILVVSGPGGLGAATLLKSQASGATATEDTRADATVDFVIGDTYAALLDPTQAAAALAEATKPVTPTSAPGSC</sequence>
<feature type="region of interest" description="Disordered" evidence="1">
    <location>
        <begin position="75"/>
        <end position="116"/>
    </location>
</feature>
<dbReference type="Proteomes" id="UP001501752">
    <property type="component" value="Unassembled WGS sequence"/>
</dbReference>
<name>A0ABP9DS58_9ACTN</name>
<gene>
    <name evidence="4" type="ORF">GCM10023235_37420</name>
</gene>
<keyword evidence="5" id="KW-1185">Reference proteome</keyword>
<organism evidence="4 5">
    <name type="scientific">Kitasatospora terrestris</name>
    <dbReference type="NCBI Taxonomy" id="258051"/>
    <lineage>
        <taxon>Bacteria</taxon>
        <taxon>Bacillati</taxon>
        <taxon>Actinomycetota</taxon>
        <taxon>Actinomycetes</taxon>
        <taxon>Kitasatosporales</taxon>
        <taxon>Streptomycetaceae</taxon>
        <taxon>Kitasatospora</taxon>
    </lineage>
</organism>
<evidence type="ECO:0000313" key="5">
    <source>
        <dbReference type="Proteomes" id="UP001501752"/>
    </source>
</evidence>
<dbReference type="Pfam" id="PF13399">
    <property type="entry name" value="LytR_C"/>
    <property type="match status" value="1"/>
</dbReference>
<keyword evidence="2" id="KW-1133">Transmembrane helix</keyword>
<accession>A0ABP9DS58</accession>
<keyword evidence="2" id="KW-0472">Membrane</keyword>
<evidence type="ECO:0000256" key="1">
    <source>
        <dbReference type="SAM" id="MobiDB-lite"/>
    </source>
</evidence>
<dbReference type="RefSeq" id="WP_345697985.1">
    <property type="nucleotide sequence ID" value="NZ_BAABIS010000001.1"/>
</dbReference>
<comment type="caution">
    <text evidence="4">The sequence shown here is derived from an EMBL/GenBank/DDBJ whole genome shotgun (WGS) entry which is preliminary data.</text>
</comment>
<feature type="region of interest" description="Disordered" evidence="1">
    <location>
        <begin position="1"/>
        <end position="28"/>
    </location>
</feature>
<reference evidence="5" key="1">
    <citation type="journal article" date="2019" name="Int. J. Syst. Evol. Microbiol.">
        <title>The Global Catalogue of Microorganisms (GCM) 10K type strain sequencing project: providing services to taxonomists for standard genome sequencing and annotation.</title>
        <authorList>
            <consortium name="The Broad Institute Genomics Platform"/>
            <consortium name="The Broad Institute Genome Sequencing Center for Infectious Disease"/>
            <person name="Wu L."/>
            <person name="Ma J."/>
        </authorList>
    </citation>
    <scope>NUCLEOTIDE SEQUENCE [LARGE SCALE GENOMIC DNA]</scope>
    <source>
        <strain evidence="5">JCM 13006</strain>
    </source>
</reference>
<evidence type="ECO:0000256" key="2">
    <source>
        <dbReference type="SAM" id="Phobius"/>
    </source>
</evidence>
<protein>
    <submittedName>
        <fullName evidence="4">LytR C-terminal domain-containing protein</fullName>
    </submittedName>
</protein>
<feature type="compositionally biased region" description="Low complexity" evidence="1">
    <location>
        <begin position="75"/>
        <end position="114"/>
    </location>
</feature>
<dbReference type="InterPro" id="IPR027381">
    <property type="entry name" value="LytR/CpsA/Psr_C"/>
</dbReference>
<feature type="transmembrane region" description="Helical" evidence="2">
    <location>
        <begin position="34"/>
        <end position="55"/>
    </location>
</feature>
<dbReference type="EMBL" id="BAABIS010000001">
    <property type="protein sequence ID" value="GAA4856364.1"/>
    <property type="molecule type" value="Genomic_DNA"/>
</dbReference>
<evidence type="ECO:0000313" key="4">
    <source>
        <dbReference type="EMBL" id="GAA4856364.1"/>
    </source>
</evidence>
<evidence type="ECO:0000259" key="3">
    <source>
        <dbReference type="Pfam" id="PF13399"/>
    </source>
</evidence>
<proteinExistence type="predicted"/>
<dbReference type="Gene3D" id="3.30.70.2390">
    <property type="match status" value="1"/>
</dbReference>
<keyword evidence="2" id="KW-0812">Transmembrane</keyword>
<feature type="domain" description="LytR/CpsA/Psr regulator C-terminal" evidence="3">
    <location>
        <begin position="123"/>
        <end position="210"/>
    </location>
</feature>